<evidence type="ECO:0000256" key="5">
    <source>
        <dbReference type="ARBA" id="ARBA00023136"/>
    </source>
</evidence>
<accession>A0A498M8V3</accession>
<dbReference type="EMBL" id="QBIY01012746">
    <property type="protein sequence ID" value="RXN17439.1"/>
    <property type="molecule type" value="Genomic_DNA"/>
</dbReference>
<name>A0A498M8V3_LABRO</name>
<protein>
    <submittedName>
        <fullName evidence="7">Membrane-spanning 4-domains subfamily A member 4A-like protein</fullName>
    </submittedName>
</protein>
<evidence type="ECO:0000256" key="3">
    <source>
        <dbReference type="ARBA" id="ARBA00022692"/>
    </source>
</evidence>
<organism evidence="7 8">
    <name type="scientific">Labeo rohita</name>
    <name type="common">Indian major carp</name>
    <name type="synonym">Cyprinus rohita</name>
    <dbReference type="NCBI Taxonomy" id="84645"/>
    <lineage>
        <taxon>Eukaryota</taxon>
        <taxon>Metazoa</taxon>
        <taxon>Chordata</taxon>
        <taxon>Craniata</taxon>
        <taxon>Vertebrata</taxon>
        <taxon>Euteleostomi</taxon>
        <taxon>Actinopterygii</taxon>
        <taxon>Neopterygii</taxon>
        <taxon>Teleostei</taxon>
        <taxon>Ostariophysi</taxon>
        <taxon>Cypriniformes</taxon>
        <taxon>Cyprinidae</taxon>
        <taxon>Labeoninae</taxon>
        <taxon>Labeonini</taxon>
        <taxon>Labeo</taxon>
    </lineage>
</organism>
<dbReference type="GO" id="GO:0016020">
    <property type="term" value="C:membrane"/>
    <property type="evidence" value="ECO:0007669"/>
    <property type="project" value="UniProtKB-SubCell"/>
</dbReference>
<keyword evidence="5 6" id="KW-0472">Membrane</keyword>
<comment type="similarity">
    <text evidence="2">Belongs to the MS4A family.</text>
</comment>
<dbReference type="InterPro" id="IPR007237">
    <property type="entry name" value="CD20-like"/>
</dbReference>
<evidence type="ECO:0000256" key="1">
    <source>
        <dbReference type="ARBA" id="ARBA00004141"/>
    </source>
</evidence>
<feature type="transmembrane region" description="Helical" evidence="6">
    <location>
        <begin position="70"/>
        <end position="88"/>
    </location>
</feature>
<keyword evidence="3 6" id="KW-0812">Transmembrane</keyword>
<evidence type="ECO:0000313" key="7">
    <source>
        <dbReference type="EMBL" id="RXN17439.1"/>
    </source>
</evidence>
<evidence type="ECO:0000256" key="6">
    <source>
        <dbReference type="SAM" id="Phobius"/>
    </source>
</evidence>
<keyword evidence="4 6" id="KW-1133">Transmembrane helix</keyword>
<gene>
    <name evidence="7" type="ORF">ROHU_026887</name>
</gene>
<dbReference type="PANTHER" id="PTHR23320:SF128">
    <property type="entry name" value="MEMBRANE-SPANNING 4-DOMAINS SUBFAMILY A MEMBER 4A"/>
    <property type="match status" value="1"/>
</dbReference>
<reference evidence="7 8" key="1">
    <citation type="submission" date="2018-03" db="EMBL/GenBank/DDBJ databases">
        <title>Draft genome sequence of Rohu Carp (Labeo rohita).</title>
        <authorList>
            <person name="Das P."/>
            <person name="Kushwaha B."/>
            <person name="Joshi C.G."/>
            <person name="Kumar D."/>
            <person name="Nagpure N.S."/>
            <person name="Sahoo L."/>
            <person name="Das S.P."/>
            <person name="Bit A."/>
            <person name="Patnaik S."/>
            <person name="Meher P.K."/>
            <person name="Jayasankar P."/>
            <person name="Koringa P.G."/>
            <person name="Patel N.V."/>
            <person name="Hinsu A.T."/>
            <person name="Kumar R."/>
            <person name="Pandey M."/>
            <person name="Agarwal S."/>
            <person name="Srivastava S."/>
            <person name="Singh M."/>
            <person name="Iquebal M.A."/>
            <person name="Jaiswal S."/>
            <person name="Angadi U.B."/>
            <person name="Kumar N."/>
            <person name="Raza M."/>
            <person name="Shah T.M."/>
            <person name="Rai A."/>
            <person name="Jena J.K."/>
        </authorList>
    </citation>
    <scope>NUCLEOTIDE SEQUENCE [LARGE SCALE GENOMIC DNA]</scope>
    <source>
        <strain evidence="7">DASCIFA01</strain>
        <tissue evidence="7">Testis</tissue>
    </source>
</reference>
<evidence type="ECO:0000313" key="8">
    <source>
        <dbReference type="Proteomes" id="UP000290572"/>
    </source>
</evidence>
<sequence>MSQTVLPVNSSTLVIQIQQPTQATPAGAVTNVSVPVYEQTVQIMIGLLTFLFGIVLALRAESITVFSGVPYWGSIIYIIAGSLCIAAENKHNLPSGLRLVKGSLGMNILSVLTAGSAIVIIPIDLAQGPMDSNCHHSHCHEDEEKYRTLFGGIGTVLLIFALLEFIISIYVSAYACKVACCCCPRNPGWRSPGGFSVQKYEMTRHAAVMKTWNNLTISIF</sequence>
<feature type="transmembrane region" description="Helical" evidence="6">
    <location>
        <begin position="40"/>
        <end position="58"/>
    </location>
</feature>
<proteinExistence type="inferred from homology"/>
<dbReference type="AlphaFoldDB" id="A0A498M8V3"/>
<feature type="transmembrane region" description="Helical" evidence="6">
    <location>
        <begin position="108"/>
        <end position="127"/>
    </location>
</feature>
<dbReference type="Pfam" id="PF04103">
    <property type="entry name" value="CD20"/>
    <property type="match status" value="1"/>
</dbReference>
<keyword evidence="8" id="KW-1185">Reference proteome</keyword>
<dbReference type="STRING" id="84645.A0A498M8V3"/>
<dbReference type="PANTHER" id="PTHR23320">
    <property type="entry name" value="MEMBRANE-SPANNING 4-DOMAINS SUBFAMILY A MS4A -RELATED"/>
    <property type="match status" value="1"/>
</dbReference>
<comment type="subcellular location">
    <subcellularLocation>
        <location evidence="1">Membrane</location>
        <topology evidence="1">Multi-pass membrane protein</topology>
    </subcellularLocation>
</comment>
<dbReference type="Proteomes" id="UP000290572">
    <property type="component" value="Unassembled WGS sequence"/>
</dbReference>
<dbReference type="InterPro" id="IPR030417">
    <property type="entry name" value="MS4A"/>
</dbReference>
<evidence type="ECO:0000256" key="2">
    <source>
        <dbReference type="ARBA" id="ARBA00009565"/>
    </source>
</evidence>
<evidence type="ECO:0000256" key="4">
    <source>
        <dbReference type="ARBA" id="ARBA00022989"/>
    </source>
</evidence>
<feature type="transmembrane region" description="Helical" evidence="6">
    <location>
        <begin position="148"/>
        <end position="175"/>
    </location>
</feature>
<comment type="caution">
    <text evidence="7">The sequence shown here is derived from an EMBL/GenBank/DDBJ whole genome shotgun (WGS) entry which is preliminary data.</text>
</comment>